<reference evidence="6 7" key="1">
    <citation type="journal article" date="2011" name="Proc. Natl. Acad. Sci. U.S.A.">
        <title>Comparative genomics of xylose-fermenting fungi for enhanced biofuel production.</title>
        <authorList>
            <person name="Wohlbach D.J."/>
            <person name="Kuo A."/>
            <person name="Sato T.K."/>
            <person name="Potts K.M."/>
            <person name="Salamov A.A."/>
            <person name="LaButti K.M."/>
            <person name="Sun H."/>
            <person name="Clum A."/>
            <person name="Pangilinan J.L."/>
            <person name="Lindquist E.A."/>
            <person name="Lucas S."/>
            <person name="Lapidus A."/>
            <person name="Jin M."/>
            <person name="Gunawan C."/>
            <person name="Balan V."/>
            <person name="Dale B.E."/>
            <person name="Jeffries T.W."/>
            <person name="Zinkel R."/>
            <person name="Barry K.W."/>
            <person name="Grigoriev I.V."/>
            <person name="Gasch A.P."/>
        </authorList>
    </citation>
    <scope>NUCLEOTIDE SEQUENCE [LARGE SCALE GENOMIC DNA]</scope>
    <source>
        <strain evidence="7">NRRL Y-27907 / 11-Y1</strain>
    </source>
</reference>
<evidence type="ECO:0000256" key="1">
    <source>
        <dbReference type="ARBA" id="ARBA00022853"/>
    </source>
</evidence>
<keyword evidence="3" id="KW-0804">Transcription</keyword>
<keyword evidence="1" id="KW-0156">Chromatin regulator</keyword>
<dbReference type="KEGG" id="spaa:SPAPADRAFT_58545"/>
<accession>G3AGI0</accession>
<dbReference type="GO" id="GO:0006325">
    <property type="term" value="P:chromatin organization"/>
    <property type="evidence" value="ECO:0007669"/>
    <property type="project" value="UniProtKB-KW"/>
</dbReference>
<dbReference type="InterPro" id="IPR003150">
    <property type="entry name" value="DNA-bd_RFX"/>
</dbReference>
<dbReference type="eggNOG" id="ENOG502QVTM">
    <property type="taxonomic scope" value="Eukaryota"/>
</dbReference>
<dbReference type="OrthoDB" id="338531at2759"/>
<keyword evidence="7" id="KW-1185">Reference proteome</keyword>
<name>G3AGI0_SPAPN</name>
<dbReference type="InterPro" id="IPR052406">
    <property type="entry name" value="Chromatin_Remodeling_Comp"/>
</dbReference>
<dbReference type="AlphaFoldDB" id="G3AGI0"/>
<evidence type="ECO:0000256" key="2">
    <source>
        <dbReference type="ARBA" id="ARBA00023015"/>
    </source>
</evidence>
<protein>
    <recommendedName>
        <fullName evidence="5">RFX-type winged-helix domain-containing protein</fullName>
    </recommendedName>
</protein>
<evidence type="ECO:0000256" key="3">
    <source>
        <dbReference type="ARBA" id="ARBA00023163"/>
    </source>
</evidence>
<evidence type="ECO:0000313" key="6">
    <source>
        <dbReference type="EMBL" id="EGW35319.1"/>
    </source>
</evidence>
<keyword evidence="4" id="KW-0539">Nucleus</keyword>
<dbReference type="GeneID" id="18872499"/>
<dbReference type="GO" id="GO:0003677">
    <property type="term" value="F:DNA binding"/>
    <property type="evidence" value="ECO:0007669"/>
    <property type="project" value="InterPro"/>
</dbReference>
<dbReference type="PROSITE" id="PS51526">
    <property type="entry name" value="RFX_DBD"/>
    <property type="match status" value="1"/>
</dbReference>
<dbReference type="InParanoid" id="G3AGI0"/>
<dbReference type="Proteomes" id="UP000000709">
    <property type="component" value="Unassembled WGS sequence"/>
</dbReference>
<dbReference type="GO" id="GO:0016586">
    <property type="term" value="C:RSC-type complex"/>
    <property type="evidence" value="ECO:0007669"/>
    <property type="project" value="TreeGrafter"/>
</dbReference>
<dbReference type="GO" id="GO:0006355">
    <property type="term" value="P:regulation of DNA-templated transcription"/>
    <property type="evidence" value="ECO:0007669"/>
    <property type="project" value="InterPro"/>
</dbReference>
<organism evidence="7">
    <name type="scientific">Spathaspora passalidarum (strain NRRL Y-27907 / 11-Y1)</name>
    <dbReference type="NCBI Taxonomy" id="619300"/>
    <lineage>
        <taxon>Eukaryota</taxon>
        <taxon>Fungi</taxon>
        <taxon>Dikarya</taxon>
        <taxon>Ascomycota</taxon>
        <taxon>Saccharomycotina</taxon>
        <taxon>Pichiomycetes</taxon>
        <taxon>Debaryomycetaceae</taxon>
        <taxon>Spathaspora</taxon>
    </lineage>
</organism>
<proteinExistence type="predicted"/>
<keyword evidence="2" id="KW-0805">Transcription regulation</keyword>
<evidence type="ECO:0000256" key="4">
    <source>
        <dbReference type="ARBA" id="ARBA00023242"/>
    </source>
</evidence>
<dbReference type="HOGENOM" id="CLU_716805_0_0_1"/>
<dbReference type="PANTHER" id="PTHR22970:SF14">
    <property type="entry name" value="AT-RICH INTERACTIVE DOMAIN-CONTAINING PROTEIN 2"/>
    <property type="match status" value="1"/>
</dbReference>
<dbReference type="RefSeq" id="XP_007372731.1">
    <property type="nucleotide sequence ID" value="XM_007372669.1"/>
</dbReference>
<dbReference type="STRING" id="619300.G3AGI0"/>
<gene>
    <name evidence="6" type="ORF">SPAPADRAFT_58545</name>
</gene>
<feature type="non-terminal residue" evidence="6">
    <location>
        <position position="386"/>
    </location>
</feature>
<sequence length="386" mass="43662">MEEEDDVDERITNNCIDSITSSQLELIVNTLLVADNEMNNAVLEFLKMYLNSEAIHHDFISSPIKDSQKYRLQKLLQLSSTKANFNTLVKQLPRLIISHLPLNDPSSIKPIPPLNLTKRSDFAGVPSTLPDLPEELYSLIVRFSEPLRATTWLRCCYETFTPLSKPDESAENSSDVIPGEVTQISLWKAYEKQFQEVWDPPSGQTNPEFKQLLPAVEFIKNVSKAFPSSEAMVINLPPSASDSAPKKKFIIRGIQPRQFAVNIDVANYEALKPTVKTSSINPGENHKLPIGHVDVEKFNHLVSESSENILVEGTRISKNSEFVNQINESSHEILEYIINEVLDNTENSVEENIFRLYNSHWLPELVYANPSLVESGIINIGWLKYL</sequence>
<evidence type="ECO:0000259" key="5">
    <source>
        <dbReference type="PROSITE" id="PS51526"/>
    </source>
</evidence>
<feature type="domain" description="RFX-type winged-helix" evidence="5">
    <location>
        <begin position="149"/>
        <end position="258"/>
    </location>
</feature>
<dbReference type="PANTHER" id="PTHR22970">
    <property type="entry name" value="AT-RICH INTERACTIVE DOMAIN-CONTAINING PROTEIN 2"/>
    <property type="match status" value="1"/>
</dbReference>
<evidence type="ECO:0000313" key="7">
    <source>
        <dbReference type="Proteomes" id="UP000000709"/>
    </source>
</evidence>
<dbReference type="EMBL" id="GL996499">
    <property type="protein sequence ID" value="EGW35319.1"/>
    <property type="molecule type" value="Genomic_DNA"/>
</dbReference>